<comment type="similarity">
    <text evidence="3">Belongs to the ALS family.</text>
</comment>
<dbReference type="GO" id="GO:0007155">
    <property type="term" value="P:cell adhesion"/>
    <property type="evidence" value="ECO:0007669"/>
    <property type="project" value="UniProtKB-KW"/>
</dbReference>
<dbReference type="GO" id="GO:0044403">
    <property type="term" value="P:biological process involved in symbiotic interaction"/>
    <property type="evidence" value="ECO:0007669"/>
    <property type="project" value="UniProtKB-ARBA"/>
</dbReference>
<evidence type="ECO:0000256" key="11">
    <source>
        <dbReference type="ARBA" id="ARBA00023026"/>
    </source>
</evidence>
<dbReference type="SMART" id="SM01056">
    <property type="entry name" value="Candida_ALS_N"/>
    <property type="match status" value="1"/>
</dbReference>
<keyword evidence="13" id="KW-1015">Disulfide bond</keyword>
<keyword evidence="9" id="KW-0677">Repeat</keyword>
<proteinExistence type="inferred from homology"/>
<evidence type="ECO:0000256" key="13">
    <source>
        <dbReference type="ARBA" id="ARBA00023157"/>
    </source>
</evidence>
<dbReference type="SUPFAM" id="SSF49401">
    <property type="entry name" value="Bacterial adhesins"/>
    <property type="match status" value="1"/>
</dbReference>
<dbReference type="AlphaFoldDB" id="G3AGP6"/>
<evidence type="ECO:0000256" key="4">
    <source>
        <dbReference type="ARBA" id="ARBA00022475"/>
    </source>
</evidence>
<dbReference type="PANTHER" id="PTHR33793:SF2">
    <property type="entry name" value="AGGLUTININ-LIKE PROTEIN 6"/>
    <property type="match status" value="1"/>
</dbReference>
<dbReference type="Pfam" id="PF05792">
    <property type="entry name" value="Candida_ALS"/>
    <property type="match status" value="2"/>
</dbReference>
<evidence type="ECO:0000256" key="14">
    <source>
        <dbReference type="ARBA" id="ARBA00023180"/>
    </source>
</evidence>
<feature type="non-terminal residue" evidence="19">
    <location>
        <position position="549"/>
    </location>
</feature>
<evidence type="ECO:0000256" key="1">
    <source>
        <dbReference type="ARBA" id="ARBA00004191"/>
    </source>
</evidence>
<dbReference type="InterPro" id="IPR033504">
    <property type="entry name" value="ALS"/>
</dbReference>
<evidence type="ECO:0000259" key="18">
    <source>
        <dbReference type="SMART" id="SM01056"/>
    </source>
</evidence>
<evidence type="ECO:0000256" key="15">
    <source>
        <dbReference type="ARBA" id="ARBA00023288"/>
    </source>
</evidence>
<evidence type="ECO:0000256" key="7">
    <source>
        <dbReference type="ARBA" id="ARBA00022622"/>
    </source>
</evidence>
<keyword evidence="11" id="KW-0843">Virulence</keyword>
<dbReference type="InParanoid" id="G3AGP6"/>
<keyword evidence="14" id="KW-0325">Glycoprotein</keyword>
<evidence type="ECO:0000256" key="17">
    <source>
        <dbReference type="SAM" id="SignalP"/>
    </source>
</evidence>
<dbReference type="InterPro" id="IPR008966">
    <property type="entry name" value="Adhesion_dom_sf"/>
</dbReference>
<dbReference type="HOGENOM" id="CLU_031316_2_0_1"/>
<evidence type="ECO:0000256" key="10">
    <source>
        <dbReference type="ARBA" id="ARBA00022889"/>
    </source>
</evidence>
<sequence length="549" mass="59595">MFLSLIFLQILLTFAAAKEISGVFTSFNSLKWRKGANYRYASPAFPSWIAELGWKIDGSKMSAGDTFTLTMPCVFKFTTTQVSVNLKVGNTIYATCRFAPGDILLPTSELKCSLSDTVKQSTSAHGTMSFPLTFNVGGSALDTDVKCGETFTSGVNTVSFSDGDNVVSTTVNFEGGVDTNPDRIAYNARVVPSVNKLQHQVLGGKCGAGYSSGVLGITMLYGTGSIDCSSIHAAISNSLNDWYFPKSIETDFSYTTKCSATSFIINYKNIPAGYRVFIDTLVSSAVGVKHKIRYTNRYKCANSPYIIDNSETVQWQPYCNDVAGANGKEVELVTETWTGSTTLVYTKPFKTHDPTITIVVDVPIPTITYTTTYTGISTSYTTYTVTPGETASVVEYEPVHATTSEVSCWETDSTATTTIIVSTRATDTVLVITPCPKTKVETTTKQEQPITTDKPEPTTVEQVTSEEPEPTTVEQVTSEEPEPTTVEQVTSKEPEPTTVEQVTSEEPEPTTVEQVTSKEPEPTTVEQVTPEEPESTEVIVTTDCNTPPP</sequence>
<reference evidence="19 20" key="1">
    <citation type="journal article" date="2011" name="Proc. Natl. Acad. Sci. U.S.A.">
        <title>Comparative genomics of xylose-fermenting fungi for enhanced biofuel production.</title>
        <authorList>
            <person name="Wohlbach D.J."/>
            <person name="Kuo A."/>
            <person name="Sato T.K."/>
            <person name="Potts K.M."/>
            <person name="Salamov A.A."/>
            <person name="LaButti K.M."/>
            <person name="Sun H."/>
            <person name="Clum A."/>
            <person name="Pangilinan J.L."/>
            <person name="Lindquist E.A."/>
            <person name="Lucas S."/>
            <person name="Lapidus A."/>
            <person name="Jin M."/>
            <person name="Gunawan C."/>
            <person name="Balan V."/>
            <person name="Dale B.E."/>
            <person name="Jeffries T.W."/>
            <person name="Zinkel R."/>
            <person name="Barry K.W."/>
            <person name="Grigoriev I.V."/>
            <person name="Gasch A.P."/>
        </authorList>
    </citation>
    <scope>NUCLEOTIDE SEQUENCE [LARGE SCALE GENOMIC DNA]</scope>
    <source>
        <strain evidence="20">NRRL Y-27907 / 11-Y1</strain>
    </source>
</reference>
<dbReference type="Pfam" id="PF11766">
    <property type="entry name" value="Candida_ALS_N"/>
    <property type="match status" value="1"/>
</dbReference>
<dbReference type="KEGG" id="spaa:SPAPADRAFT_146555"/>
<accession>G3AGP6</accession>
<keyword evidence="4" id="KW-1003">Cell membrane</keyword>
<dbReference type="PANTHER" id="PTHR33793">
    <property type="entry name" value="ALPHA-AGGLUTININ"/>
    <property type="match status" value="1"/>
</dbReference>
<keyword evidence="12" id="KW-0472">Membrane</keyword>
<evidence type="ECO:0000256" key="2">
    <source>
        <dbReference type="ARBA" id="ARBA00004609"/>
    </source>
</evidence>
<feature type="signal peptide" evidence="17">
    <location>
        <begin position="1"/>
        <end position="17"/>
    </location>
</feature>
<keyword evidence="6" id="KW-0964">Secreted</keyword>
<organism evidence="20">
    <name type="scientific">Spathaspora passalidarum (strain NRRL Y-27907 / 11-Y1)</name>
    <dbReference type="NCBI Taxonomy" id="619300"/>
    <lineage>
        <taxon>Eukaryota</taxon>
        <taxon>Fungi</taxon>
        <taxon>Dikarya</taxon>
        <taxon>Ascomycota</taxon>
        <taxon>Saccharomycotina</taxon>
        <taxon>Pichiomycetes</taxon>
        <taxon>Debaryomycetaceae</taxon>
        <taxon>Spathaspora</taxon>
    </lineage>
</organism>
<feature type="domain" description="Agglutinin-like protein N-terminal" evidence="18">
    <location>
        <begin position="53"/>
        <end position="300"/>
    </location>
</feature>
<evidence type="ECO:0000256" key="3">
    <source>
        <dbReference type="ARBA" id="ARBA00007021"/>
    </source>
</evidence>
<keyword evidence="5" id="KW-0134">Cell wall</keyword>
<evidence type="ECO:0000313" key="20">
    <source>
        <dbReference type="Proteomes" id="UP000000709"/>
    </source>
</evidence>
<feature type="chain" id="PRO_5003442306" description="Agglutinin-like protein N-terminal domain-containing protein" evidence="17">
    <location>
        <begin position="18"/>
        <end position="549"/>
    </location>
</feature>
<keyword evidence="20" id="KW-1185">Reference proteome</keyword>
<keyword evidence="7" id="KW-0336">GPI-anchor</keyword>
<evidence type="ECO:0000313" key="19">
    <source>
        <dbReference type="EMBL" id="EGW35379.1"/>
    </source>
</evidence>
<protein>
    <recommendedName>
        <fullName evidence="18">Agglutinin-like protein N-terminal domain-containing protein</fullName>
    </recommendedName>
</protein>
<gene>
    <name evidence="19" type="ORF">SPAPADRAFT_146555</name>
</gene>
<dbReference type="Gene3D" id="2.60.40.1280">
    <property type="match status" value="1"/>
</dbReference>
<feature type="region of interest" description="Disordered" evidence="16">
    <location>
        <begin position="440"/>
        <end position="549"/>
    </location>
</feature>
<name>G3AGP6_SPAPN</name>
<keyword evidence="15" id="KW-0449">Lipoprotein</keyword>
<comment type="subcellular location">
    <subcellularLocation>
        <location evidence="2">Cell membrane</location>
        <topology evidence="2">Lipid-anchor</topology>
        <topology evidence="2">GPI-anchor</topology>
    </subcellularLocation>
    <subcellularLocation>
        <location evidence="1">Secreted</location>
        <location evidence="1">Cell wall</location>
    </subcellularLocation>
</comment>
<dbReference type="Proteomes" id="UP000000709">
    <property type="component" value="Unassembled WGS sequence"/>
</dbReference>
<evidence type="ECO:0000256" key="8">
    <source>
        <dbReference type="ARBA" id="ARBA00022729"/>
    </source>
</evidence>
<evidence type="ECO:0000256" key="5">
    <source>
        <dbReference type="ARBA" id="ARBA00022512"/>
    </source>
</evidence>
<dbReference type="InterPro" id="IPR011252">
    <property type="entry name" value="Fibrogen-bd_dom1"/>
</dbReference>
<dbReference type="GO" id="GO:0098552">
    <property type="term" value="C:side of membrane"/>
    <property type="evidence" value="ECO:0007669"/>
    <property type="project" value="UniProtKB-KW"/>
</dbReference>
<dbReference type="OrthoDB" id="3981162at2759"/>
<dbReference type="FunCoup" id="G3AGP6">
    <property type="interactions" value="27"/>
</dbReference>
<dbReference type="Gene3D" id="2.60.40.2430">
    <property type="entry name" value="Agglutinin-like protein, N-terminal domain, N2 subdomain"/>
    <property type="match status" value="1"/>
</dbReference>
<dbReference type="InterPro" id="IPR024672">
    <property type="entry name" value="Agglutinin-like_N"/>
</dbReference>
<keyword evidence="8 17" id="KW-0732">Signal</keyword>
<dbReference type="GeneID" id="18870720"/>
<keyword evidence="10" id="KW-0130">Cell adhesion</keyword>
<dbReference type="OMA" id="WHINSSM"/>
<dbReference type="InterPro" id="IPR008440">
    <property type="entry name" value="Agglutinin-like_ALS_rpt"/>
</dbReference>
<dbReference type="RefSeq" id="XP_007372791.1">
    <property type="nucleotide sequence ID" value="XM_007372729.1"/>
</dbReference>
<evidence type="ECO:0000256" key="9">
    <source>
        <dbReference type="ARBA" id="ARBA00022737"/>
    </source>
</evidence>
<dbReference type="GO" id="GO:0005886">
    <property type="term" value="C:plasma membrane"/>
    <property type="evidence" value="ECO:0007669"/>
    <property type="project" value="UniProtKB-SubCell"/>
</dbReference>
<evidence type="ECO:0000256" key="16">
    <source>
        <dbReference type="SAM" id="MobiDB-lite"/>
    </source>
</evidence>
<evidence type="ECO:0000256" key="12">
    <source>
        <dbReference type="ARBA" id="ARBA00023136"/>
    </source>
</evidence>
<dbReference type="InterPro" id="IPR043063">
    <property type="entry name" value="Agglutinin-like_N_N2"/>
</dbReference>
<dbReference type="EMBL" id="GL996499">
    <property type="protein sequence ID" value="EGW35379.1"/>
    <property type="molecule type" value="Genomic_DNA"/>
</dbReference>
<dbReference type="eggNOG" id="ENOG502S1H2">
    <property type="taxonomic scope" value="Eukaryota"/>
</dbReference>
<evidence type="ECO:0000256" key="6">
    <source>
        <dbReference type="ARBA" id="ARBA00022525"/>
    </source>
</evidence>